<dbReference type="GO" id="GO:0061711">
    <property type="term" value="F:tRNA N(6)-L-threonylcarbamoyladenine synthase activity"/>
    <property type="evidence" value="ECO:0007669"/>
    <property type="project" value="UniProtKB-EC"/>
</dbReference>
<evidence type="ECO:0000256" key="1">
    <source>
        <dbReference type="ARBA" id="ARBA00022490"/>
    </source>
</evidence>
<dbReference type="InterPro" id="IPR022450">
    <property type="entry name" value="TsaD"/>
</dbReference>
<keyword evidence="4 8" id="KW-0479">Metal-binding</keyword>
<comment type="similarity">
    <text evidence="8">Belongs to the KAE1 / TsaD family.</text>
</comment>
<dbReference type="FunCoup" id="M1ZDE8">
    <property type="interactions" value="489"/>
</dbReference>
<dbReference type="InParanoid" id="M1ZDE8"/>
<dbReference type="NCBIfam" id="TIGR00329">
    <property type="entry name" value="gcp_kae1"/>
    <property type="match status" value="1"/>
</dbReference>
<dbReference type="InterPro" id="IPR017861">
    <property type="entry name" value="KAE1/TsaD"/>
</dbReference>
<dbReference type="EC" id="2.3.1.234" evidence="8"/>
<dbReference type="PANTHER" id="PTHR11735">
    <property type="entry name" value="TRNA N6-ADENOSINE THREONYLCARBAMOYLTRANSFERASE"/>
    <property type="match status" value="1"/>
</dbReference>
<evidence type="ECO:0000313" key="10">
    <source>
        <dbReference type="EMBL" id="CCQ91497.1"/>
    </source>
</evidence>
<evidence type="ECO:0000256" key="6">
    <source>
        <dbReference type="ARBA" id="ARBA00023315"/>
    </source>
</evidence>
<gene>
    <name evidence="8" type="primary">tsaD</name>
    <name evidence="10" type="ORF">NITGR_710019</name>
</gene>
<keyword evidence="10" id="KW-0378">Hydrolase</keyword>
<protein>
    <recommendedName>
        <fullName evidence="8">tRNA N6-adenosine threonylcarbamoyltransferase</fullName>
        <ecNumber evidence="8">2.3.1.234</ecNumber>
    </recommendedName>
    <alternativeName>
        <fullName evidence="8">N6-L-threonylcarbamoyladenine synthase</fullName>
        <shortName evidence="8">t(6)A synthase</shortName>
    </alternativeName>
    <alternativeName>
        <fullName evidence="8">t(6)A37 threonylcarbamoyladenosine biosynthesis protein TsaD</fullName>
    </alternativeName>
    <alternativeName>
        <fullName evidence="8">tRNA threonylcarbamoyladenosine biosynthesis protein TsaD</fullName>
    </alternativeName>
</protein>
<feature type="binding site" evidence="8">
    <location>
        <begin position="133"/>
        <end position="137"/>
    </location>
    <ligand>
        <name>substrate</name>
    </ligand>
</feature>
<organism evidence="10 11">
    <name type="scientific">Nitrospina gracilis (strain 3/211)</name>
    <dbReference type="NCBI Taxonomy" id="1266370"/>
    <lineage>
        <taxon>Bacteria</taxon>
        <taxon>Pseudomonadati</taxon>
        <taxon>Nitrospinota/Tectimicrobiota group</taxon>
        <taxon>Nitrospinota</taxon>
        <taxon>Nitrospinia</taxon>
        <taxon>Nitrospinales</taxon>
        <taxon>Nitrospinaceae</taxon>
        <taxon>Nitrospina</taxon>
    </lineage>
</organism>
<keyword evidence="2 8" id="KW-0808">Transferase</keyword>
<evidence type="ECO:0000259" key="9">
    <source>
        <dbReference type="Pfam" id="PF00814"/>
    </source>
</evidence>
<feature type="binding site" evidence="8">
    <location>
        <position position="115"/>
    </location>
    <ligand>
        <name>Fe cation</name>
        <dbReference type="ChEBI" id="CHEBI:24875"/>
    </ligand>
</feature>
<dbReference type="EMBL" id="CAQJ01000079">
    <property type="protein sequence ID" value="CCQ91497.1"/>
    <property type="molecule type" value="Genomic_DNA"/>
</dbReference>
<dbReference type="FunFam" id="3.30.420.40:FF:000040">
    <property type="entry name" value="tRNA N6-adenosine threonylcarbamoyltransferase"/>
    <property type="match status" value="1"/>
</dbReference>
<dbReference type="Gene3D" id="3.30.420.40">
    <property type="match status" value="2"/>
</dbReference>
<dbReference type="OrthoDB" id="9806197at2"/>
<name>M1ZDE8_NITG3</name>
<keyword evidence="6 8" id="KW-0012">Acyltransferase</keyword>
<dbReference type="HAMAP" id="MF_01445">
    <property type="entry name" value="TsaD"/>
    <property type="match status" value="1"/>
</dbReference>
<proteinExistence type="inferred from homology"/>
<keyword evidence="3 8" id="KW-0819">tRNA processing</keyword>
<dbReference type="NCBIfam" id="TIGR03723">
    <property type="entry name" value="T6A_TsaD_YgjD"/>
    <property type="match status" value="1"/>
</dbReference>
<dbReference type="Pfam" id="PF00814">
    <property type="entry name" value="TsaD"/>
    <property type="match status" value="1"/>
</dbReference>
<dbReference type="GO" id="GO:0016787">
    <property type="term" value="F:hydrolase activity"/>
    <property type="evidence" value="ECO:0007669"/>
    <property type="project" value="UniProtKB-KW"/>
</dbReference>
<dbReference type="CDD" id="cd24133">
    <property type="entry name" value="ASKHA_NBD_TsaD_bac"/>
    <property type="match status" value="1"/>
</dbReference>
<evidence type="ECO:0000256" key="3">
    <source>
        <dbReference type="ARBA" id="ARBA00022694"/>
    </source>
</evidence>
<dbReference type="GO" id="GO:0005737">
    <property type="term" value="C:cytoplasm"/>
    <property type="evidence" value="ECO:0007669"/>
    <property type="project" value="UniProtKB-SubCell"/>
</dbReference>
<sequence>MLTLGIETSCDETAAAVLEDGVCLRSNVIASQHDIHSKYGGIVPELAGRSHVDKIHFIIQEALKQAGKNLNDIDLFAVTQGPGLVGSLLVGLNAAKGLAFATGKPLIGVNHLEGHLLAIFLQEPVEFPFIGLIVSGGHTDLYRVNGFGDYRVLGRSRDDAAGESFDKVAKMLGWGYPGGPIVEKRAREGNPNAHHFPRAWLEKGSLDFSFSGLKTAVRTAIARRGKNGKGLSDSDIAAGFQSAVVEVLVAKALSACEQEQLDRIVLTGGVAANGALRQALQEAAEQRGVQCFVPKPILCTDNAAMIACAGTFRYRNAPPSASELLALDAHANFCV</sequence>
<dbReference type="PRINTS" id="PR00789">
    <property type="entry name" value="OSIALOPTASE"/>
</dbReference>
<keyword evidence="5 8" id="KW-0408">Iron</keyword>
<evidence type="ECO:0000256" key="2">
    <source>
        <dbReference type="ARBA" id="ARBA00022679"/>
    </source>
</evidence>
<feature type="binding site" evidence="8">
    <location>
        <position position="301"/>
    </location>
    <ligand>
        <name>Fe cation</name>
        <dbReference type="ChEBI" id="CHEBI:24875"/>
    </ligand>
</feature>
<feature type="domain" description="Gcp-like" evidence="9">
    <location>
        <begin position="25"/>
        <end position="307"/>
    </location>
</feature>
<feature type="binding site" evidence="8">
    <location>
        <position position="179"/>
    </location>
    <ligand>
        <name>substrate</name>
    </ligand>
</feature>
<dbReference type="InterPro" id="IPR000905">
    <property type="entry name" value="Gcp-like_dom"/>
</dbReference>
<dbReference type="SUPFAM" id="SSF53067">
    <property type="entry name" value="Actin-like ATPase domain"/>
    <property type="match status" value="2"/>
</dbReference>
<comment type="caution">
    <text evidence="10">The sequence shown here is derived from an EMBL/GenBank/DDBJ whole genome shotgun (WGS) entry which is preliminary data.</text>
</comment>
<dbReference type="GO" id="GO:0002949">
    <property type="term" value="P:tRNA threonylcarbamoyladenosine modification"/>
    <property type="evidence" value="ECO:0007669"/>
    <property type="project" value="UniProtKB-UniRule"/>
</dbReference>
<dbReference type="PANTHER" id="PTHR11735:SF6">
    <property type="entry name" value="TRNA N6-ADENOSINE THREONYLCARBAMOYLTRANSFERASE, MITOCHONDRIAL"/>
    <property type="match status" value="1"/>
</dbReference>
<feature type="binding site" evidence="8">
    <location>
        <position position="183"/>
    </location>
    <ligand>
        <name>substrate</name>
    </ligand>
</feature>
<feature type="binding site" evidence="8">
    <location>
        <position position="111"/>
    </location>
    <ligand>
        <name>Fe cation</name>
        <dbReference type="ChEBI" id="CHEBI:24875"/>
    </ligand>
</feature>
<feature type="binding site" evidence="8">
    <location>
        <position position="166"/>
    </location>
    <ligand>
        <name>substrate</name>
    </ligand>
</feature>
<reference evidence="10 11" key="1">
    <citation type="journal article" date="2013" name="Front. Microbiol.">
        <title>The genome of Nitrospina gracilis illuminates the metabolism and evolution of the major marine nitrite oxidizer.</title>
        <authorList>
            <person name="Luecker S."/>
            <person name="Nowka B."/>
            <person name="Rattei T."/>
            <person name="Spieck E."/>
            <person name="and Daims H."/>
        </authorList>
    </citation>
    <scope>NUCLEOTIDE SEQUENCE [LARGE SCALE GENOMIC DNA]</scope>
    <source>
        <strain evidence="10 11">3/211</strain>
    </source>
</reference>
<dbReference type="RefSeq" id="WP_005010263.1">
    <property type="nucleotide sequence ID" value="NZ_HG422173.1"/>
</dbReference>
<evidence type="ECO:0000313" key="11">
    <source>
        <dbReference type="Proteomes" id="UP000011704"/>
    </source>
</evidence>
<dbReference type="HOGENOM" id="CLU_023208_0_2_0"/>
<feature type="binding site" evidence="8">
    <location>
        <position position="273"/>
    </location>
    <ligand>
        <name>substrate</name>
    </ligand>
</feature>
<dbReference type="InterPro" id="IPR043129">
    <property type="entry name" value="ATPase_NBD"/>
</dbReference>
<evidence type="ECO:0000256" key="4">
    <source>
        <dbReference type="ARBA" id="ARBA00022723"/>
    </source>
</evidence>
<comment type="function">
    <text evidence="8">Required for the formation of a threonylcarbamoyl group on adenosine at position 37 (t(6)A37) in tRNAs that read codons beginning with adenine. Is involved in the transfer of the threonylcarbamoyl moiety of threonylcarbamoyl-AMP (TC-AMP) to the N6 group of A37, together with TsaE and TsaB. TsaD likely plays a direct catalytic role in this reaction.</text>
</comment>
<comment type="cofactor">
    <cofactor evidence="8">
        <name>Fe(2+)</name>
        <dbReference type="ChEBI" id="CHEBI:29033"/>
    </cofactor>
    <text evidence="8">Binds 1 Fe(2+) ion per subunit.</text>
</comment>
<comment type="catalytic activity">
    <reaction evidence="7 8">
        <text>L-threonylcarbamoyladenylate + adenosine(37) in tRNA = N(6)-L-threonylcarbamoyladenosine(37) in tRNA + AMP + H(+)</text>
        <dbReference type="Rhea" id="RHEA:37059"/>
        <dbReference type="Rhea" id="RHEA-COMP:10162"/>
        <dbReference type="Rhea" id="RHEA-COMP:10163"/>
        <dbReference type="ChEBI" id="CHEBI:15378"/>
        <dbReference type="ChEBI" id="CHEBI:73682"/>
        <dbReference type="ChEBI" id="CHEBI:74411"/>
        <dbReference type="ChEBI" id="CHEBI:74418"/>
        <dbReference type="ChEBI" id="CHEBI:456215"/>
        <dbReference type="EC" id="2.3.1.234"/>
    </reaction>
</comment>
<dbReference type="AlphaFoldDB" id="M1ZDE8"/>
<evidence type="ECO:0000256" key="5">
    <source>
        <dbReference type="ARBA" id="ARBA00023004"/>
    </source>
</evidence>
<keyword evidence="1 8" id="KW-0963">Cytoplasm</keyword>
<comment type="subcellular location">
    <subcellularLocation>
        <location evidence="8">Cytoplasm</location>
    </subcellularLocation>
</comment>
<dbReference type="STRING" id="1266370.NITGR_710019"/>
<keyword evidence="11" id="KW-1185">Reference proteome</keyword>
<dbReference type="FunFam" id="3.30.420.40:FF:000012">
    <property type="entry name" value="tRNA N6-adenosine threonylcarbamoyltransferase"/>
    <property type="match status" value="1"/>
</dbReference>
<dbReference type="Proteomes" id="UP000011704">
    <property type="component" value="Unassembled WGS sequence"/>
</dbReference>
<evidence type="ECO:0000256" key="7">
    <source>
        <dbReference type="ARBA" id="ARBA00048117"/>
    </source>
</evidence>
<evidence type="ECO:0000256" key="8">
    <source>
        <dbReference type="HAMAP-Rule" id="MF_01445"/>
    </source>
</evidence>
<accession>M1ZDE8</accession>
<dbReference type="GO" id="GO:0005506">
    <property type="term" value="F:iron ion binding"/>
    <property type="evidence" value="ECO:0007669"/>
    <property type="project" value="UniProtKB-UniRule"/>
</dbReference>